<sequence>MTVDKKNSTKNIKITRDVLAQRIFKNANIKGVSLKDSKNMLESILEHIKTSVFGKGKILRIKNYGRLTPKIKPSGRPVRNPSKGDEYFMEETATVTLTKQQGRSNKENRFTENQFILDFTSTNNKLSKYEVSLAKITAQELFNAIRETKEIGVRCEIREFAVFSSAMSNPRRARNPKTGEPVFVPSKPKAIFTISREFRKDLLKKLKEI</sequence>
<dbReference type="PANTHER" id="PTHR33175:SF3">
    <property type="entry name" value="DNA-BINDING PROTEIN HU-BETA"/>
    <property type="match status" value="1"/>
</dbReference>
<keyword evidence="3" id="KW-0226">DNA condensation</keyword>
<dbReference type="Gene3D" id="4.10.520.10">
    <property type="entry name" value="IHF-like DNA-binding proteins"/>
    <property type="match status" value="2"/>
</dbReference>
<dbReference type="GO" id="GO:0030261">
    <property type="term" value="P:chromosome condensation"/>
    <property type="evidence" value="ECO:0007669"/>
    <property type="project" value="UniProtKB-KW"/>
</dbReference>
<proteinExistence type="inferred from homology"/>
<dbReference type="PANTHER" id="PTHR33175">
    <property type="entry name" value="DNA-BINDING PROTEIN HU"/>
    <property type="match status" value="1"/>
</dbReference>
<evidence type="ECO:0008006" key="7">
    <source>
        <dbReference type="Google" id="ProtNLM"/>
    </source>
</evidence>
<dbReference type="AlphaFoldDB" id="A0A2T3KMA3"/>
<evidence type="ECO:0000256" key="4">
    <source>
        <dbReference type="ARBA" id="ARBA00023125"/>
    </source>
</evidence>
<dbReference type="SUPFAM" id="SSF47729">
    <property type="entry name" value="IHF-like DNA-binding proteins"/>
    <property type="match status" value="2"/>
</dbReference>
<name>A0A2T3KMA3_9GAMM</name>
<evidence type="ECO:0000313" key="5">
    <source>
        <dbReference type="EMBL" id="PSV00930.1"/>
    </source>
</evidence>
<dbReference type="InterPro" id="IPR000119">
    <property type="entry name" value="Hist_DNA-bd"/>
</dbReference>
<comment type="caution">
    <text evidence="5">The sequence shown here is derived from an EMBL/GenBank/DDBJ whole genome shotgun (WGS) entry which is preliminary data.</text>
</comment>
<dbReference type="InterPro" id="IPR010992">
    <property type="entry name" value="IHF-like_DNA-bd_dom_sf"/>
</dbReference>
<comment type="similarity">
    <text evidence="2">Belongs to the bacterial histone-like protein family.</text>
</comment>
<dbReference type="RefSeq" id="WP_107288657.1">
    <property type="nucleotide sequence ID" value="NZ_PYNF01000002.1"/>
</dbReference>
<evidence type="ECO:0000313" key="6">
    <source>
        <dbReference type="Proteomes" id="UP000241426"/>
    </source>
</evidence>
<evidence type="ECO:0000256" key="3">
    <source>
        <dbReference type="ARBA" id="ARBA00023067"/>
    </source>
</evidence>
<keyword evidence="4" id="KW-0238">DNA-binding</keyword>
<dbReference type="Pfam" id="PF00216">
    <property type="entry name" value="Bac_DNA_binding"/>
    <property type="match status" value="2"/>
</dbReference>
<reference evidence="5 6" key="1">
    <citation type="submission" date="2018-01" db="EMBL/GenBank/DDBJ databases">
        <title>Whole genome sequencing of Histamine producing bacteria.</title>
        <authorList>
            <person name="Butler K."/>
        </authorList>
    </citation>
    <scope>NUCLEOTIDE SEQUENCE [LARGE SCALE GENOMIC DNA]</scope>
    <source>
        <strain evidence="5 6">FS-7.2</strain>
    </source>
</reference>
<evidence type="ECO:0000256" key="2">
    <source>
        <dbReference type="ARBA" id="ARBA00010529"/>
    </source>
</evidence>
<dbReference type="GO" id="GO:0030527">
    <property type="term" value="F:structural constituent of chromatin"/>
    <property type="evidence" value="ECO:0007669"/>
    <property type="project" value="InterPro"/>
</dbReference>
<organism evidence="5 6">
    <name type="scientific">Photobacterium kishitanii</name>
    <dbReference type="NCBI Taxonomy" id="318456"/>
    <lineage>
        <taxon>Bacteria</taxon>
        <taxon>Pseudomonadati</taxon>
        <taxon>Pseudomonadota</taxon>
        <taxon>Gammaproteobacteria</taxon>
        <taxon>Vibrionales</taxon>
        <taxon>Vibrionaceae</taxon>
        <taxon>Photobacterium</taxon>
    </lineage>
</organism>
<dbReference type="Proteomes" id="UP000241426">
    <property type="component" value="Unassembled WGS sequence"/>
</dbReference>
<protein>
    <recommendedName>
        <fullName evidence="7">HU family DNA-binding protein</fullName>
    </recommendedName>
</protein>
<accession>A0A2T3KMA3</accession>
<evidence type="ECO:0000256" key="1">
    <source>
        <dbReference type="ARBA" id="ARBA00003819"/>
    </source>
</evidence>
<dbReference type="EMBL" id="PYNF01000002">
    <property type="protein sequence ID" value="PSV00930.1"/>
    <property type="molecule type" value="Genomic_DNA"/>
</dbReference>
<gene>
    <name evidence="5" type="ORF">C9J27_02590</name>
</gene>
<dbReference type="GO" id="GO:0003677">
    <property type="term" value="F:DNA binding"/>
    <property type="evidence" value="ECO:0007669"/>
    <property type="project" value="UniProtKB-KW"/>
</dbReference>
<comment type="function">
    <text evidence="1">Histone-like DNA-binding protein which is capable of wrapping DNA to stabilize it, and thus to prevent its denaturation under extreme environmental conditions.</text>
</comment>